<proteinExistence type="predicted"/>
<name>A0AAU7JX22_9MICO</name>
<protein>
    <submittedName>
        <fullName evidence="2">HAD family hydrolase</fullName>
        <ecNumber evidence="2">3.1.3.-</ecNumber>
    </submittedName>
</protein>
<keyword evidence="1 2" id="KW-0378">Hydrolase</keyword>
<dbReference type="SFLD" id="SFLDS00003">
    <property type="entry name" value="Haloacid_Dehalogenase"/>
    <property type="match status" value="1"/>
</dbReference>
<evidence type="ECO:0000256" key="1">
    <source>
        <dbReference type="ARBA" id="ARBA00022801"/>
    </source>
</evidence>
<gene>
    <name evidence="2" type="ORF">ABEG17_06495</name>
</gene>
<dbReference type="InterPro" id="IPR023214">
    <property type="entry name" value="HAD_sf"/>
</dbReference>
<dbReference type="RefSeq" id="WP_406832469.1">
    <property type="nucleotide sequence ID" value="NZ_CP157483.1"/>
</dbReference>
<dbReference type="PANTHER" id="PTHR43316:SF3">
    <property type="entry name" value="HALOACID DEHALOGENASE, TYPE II (AFU_ORTHOLOGUE AFUA_2G07750)-RELATED"/>
    <property type="match status" value="1"/>
</dbReference>
<evidence type="ECO:0000313" key="2">
    <source>
        <dbReference type="EMBL" id="XBO44983.1"/>
    </source>
</evidence>
<dbReference type="InterPro" id="IPR051540">
    <property type="entry name" value="S-2-haloacid_dehalogenase"/>
</dbReference>
<dbReference type="AlphaFoldDB" id="A0AAU7JX22"/>
<dbReference type="EMBL" id="CP157483">
    <property type="protein sequence ID" value="XBO44983.1"/>
    <property type="molecule type" value="Genomic_DNA"/>
</dbReference>
<accession>A0AAU7JX22</accession>
<dbReference type="InterPro" id="IPR036412">
    <property type="entry name" value="HAD-like_sf"/>
</dbReference>
<dbReference type="NCBIfam" id="TIGR01549">
    <property type="entry name" value="HAD-SF-IA-v1"/>
    <property type="match status" value="1"/>
</dbReference>
<dbReference type="InterPro" id="IPR006439">
    <property type="entry name" value="HAD-SF_hydro_IA"/>
</dbReference>
<dbReference type="PANTHER" id="PTHR43316">
    <property type="entry name" value="HYDROLASE, HALOACID DELAHOGENASE-RELATED"/>
    <property type="match status" value="1"/>
</dbReference>
<organism evidence="2">
    <name type="scientific">Pedococcus sp. KACC 23699</name>
    <dbReference type="NCBI Taxonomy" id="3149228"/>
    <lineage>
        <taxon>Bacteria</taxon>
        <taxon>Bacillati</taxon>
        <taxon>Actinomycetota</taxon>
        <taxon>Actinomycetes</taxon>
        <taxon>Micrococcales</taxon>
        <taxon>Intrasporangiaceae</taxon>
        <taxon>Pedococcus</taxon>
    </lineage>
</organism>
<dbReference type="Gene3D" id="3.40.50.1000">
    <property type="entry name" value="HAD superfamily/HAD-like"/>
    <property type="match status" value="1"/>
</dbReference>
<dbReference type="SFLD" id="SFLDG01129">
    <property type="entry name" value="C1.5:_HAD__Beta-PGM__Phosphata"/>
    <property type="match status" value="1"/>
</dbReference>
<sequence>MHATNIRAVSFDVWVTLIRSDPGFKPRRNEDLRLRFAPHLDSVVFDSAVRAYDKKADVLAEKTGSDYGFVDRLALLFNGLEVPFDPSSDAVEEAYVEQERLARLLHPRPYHADLPEMLRDLSSVMPLAVTSNTGMLPGTLMRRLLDQAGFAGVFTHFTFSDEVGVNKPKPGIFAHMLTGLSSTIPTLAAAEVLHVGDNPVADGHGATAFGMQAALVNTTDVVSAPVDAFVKAFLLKVRR</sequence>
<reference evidence="2" key="1">
    <citation type="submission" date="2024-05" db="EMBL/GenBank/DDBJ databases">
        <authorList>
            <person name="Kim S."/>
            <person name="Heo J."/>
            <person name="Choi H."/>
            <person name="Choi Y."/>
            <person name="Kwon S.-W."/>
            <person name="Kim Y."/>
        </authorList>
    </citation>
    <scope>NUCLEOTIDE SEQUENCE</scope>
    <source>
        <strain evidence="2">KACC 23699</strain>
    </source>
</reference>
<dbReference type="EC" id="3.1.3.-" evidence="2"/>
<dbReference type="GO" id="GO:0016787">
    <property type="term" value="F:hydrolase activity"/>
    <property type="evidence" value="ECO:0007669"/>
    <property type="project" value="UniProtKB-KW"/>
</dbReference>
<dbReference type="Gene3D" id="1.10.150.400">
    <property type="match status" value="1"/>
</dbReference>
<dbReference type="Pfam" id="PF00702">
    <property type="entry name" value="Hydrolase"/>
    <property type="match status" value="1"/>
</dbReference>
<dbReference type="SUPFAM" id="SSF56784">
    <property type="entry name" value="HAD-like"/>
    <property type="match status" value="1"/>
</dbReference>